<dbReference type="GO" id="GO:0009307">
    <property type="term" value="P:DNA restriction-modification system"/>
    <property type="evidence" value="ECO:0007669"/>
    <property type="project" value="InterPro"/>
</dbReference>
<dbReference type="GO" id="GO:1904047">
    <property type="term" value="F:S-adenosyl-L-methionine binding"/>
    <property type="evidence" value="ECO:0007669"/>
    <property type="project" value="TreeGrafter"/>
</dbReference>
<evidence type="ECO:0000256" key="3">
    <source>
        <dbReference type="ARBA" id="ARBA00022603"/>
    </source>
</evidence>
<dbReference type="Pfam" id="PF02086">
    <property type="entry name" value="MethyltransfD12"/>
    <property type="match status" value="1"/>
</dbReference>
<dbReference type="AlphaFoldDB" id="A0A2G1QPG9"/>
<feature type="binding site" evidence="7">
    <location>
        <position position="174"/>
    </location>
    <ligand>
        <name>S-adenosyl-L-methionine</name>
        <dbReference type="ChEBI" id="CHEBI:59789"/>
    </ligand>
</feature>
<dbReference type="GO" id="GO:0009007">
    <property type="term" value="F:site-specific DNA-methyltransferase (adenine-specific) activity"/>
    <property type="evidence" value="ECO:0007669"/>
    <property type="project" value="UniProtKB-UniRule"/>
</dbReference>
<evidence type="ECO:0000256" key="2">
    <source>
        <dbReference type="ARBA" id="ARBA00011900"/>
    </source>
</evidence>
<dbReference type="InterPro" id="IPR029063">
    <property type="entry name" value="SAM-dependent_MTases_sf"/>
</dbReference>
<dbReference type="PANTHER" id="PTHR30481">
    <property type="entry name" value="DNA ADENINE METHYLASE"/>
    <property type="match status" value="1"/>
</dbReference>
<evidence type="ECO:0000256" key="4">
    <source>
        <dbReference type="ARBA" id="ARBA00022679"/>
    </source>
</evidence>
<dbReference type="Proteomes" id="UP000221168">
    <property type="component" value="Unassembled WGS sequence"/>
</dbReference>
<dbReference type="Gene3D" id="3.40.50.150">
    <property type="entry name" value="Vaccinia Virus protein VP39"/>
    <property type="match status" value="1"/>
</dbReference>
<dbReference type="PRINTS" id="PR00505">
    <property type="entry name" value="D12N6MTFRASE"/>
</dbReference>
<keyword evidence="10" id="KW-1185">Reference proteome</keyword>
<evidence type="ECO:0000256" key="1">
    <source>
        <dbReference type="ARBA" id="ARBA00006594"/>
    </source>
</evidence>
<dbReference type="InterPro" id="IPR012263">
    <property type="entry name" value="M_m6A_EcoRV"/>
</dbReference>
<feature type="binding site" evidence="7">
    <location>
        <position position="51"/>
    </location>
    <ligand>
        <name>S-adenosyl-L-methionine</name>
        <dbReference type="ChEBI" id="CHEBI:59789"/>
    </ligand>
</feature>
<dbReference type="OrthoDB" id="9805629at2"/>
<proteinExistence type="inferred from homology"/>
<comment type="catalytic activity">
    <reaction evidence="6 8">
        <text>a 2'-deoxyadenosine in DNA + S-adenosyl-L-methionine = an N(6)-methyl-2'-deoxyadenosine in DNA + S-adenosyl-L-homocysteine + H(+)</text>
        <dbReference type="Rhea" id="RHEA:15197"/>
        <dbReference type="Rhea" id="RHEA-COMP:12418"/>
        <dbReference type="Rhea" id="RHEA-COMP:12419"/>
        <dbReference type="ChEBI" id="CHEBI:15378"/>
        <dbReference type="ChEBI" id="CHEBI:57856"/>
        <dbReference type="ChEBI" id="CHEBI:59789"/>
        <dbReference type="ChEBI" id="CHEBI:90615"/>
        <dbReference type="ChEBI" id="CHEBI:90616"/>
        <dbReference type="EC" id="2.1.1.72"/>
    </reaction>
</comment>
<organism evidence="9 10">
    <name type="scientific">Zhengella mangrovi</name>
    <dbReference type="NCBI Taxonomy" id="1982044"/>
    <lineage>
        <taxon>Bacteria</taxon>
        <taxon>Pseudomonadati</taxon>
        <taxon>Pseudomonadota</taxon>
        <taxon>Alphaproteobacteria</taxon>
        <taxon>Hyphomicrobiales</taxon>
        <taxon>Notoacmeibacteraceae</taxon>
        <taxon>Zhengella</taxon>
    </lineage>
</organism>
<reference evidence="9 10" key="1">
    <citation type="submission" date="2017-10" db="EMBL/GenBank/DDBJ databases">
        <title>Sedimentibacterium mangrovi gen. nov., sp. nov., a novel member of family Phyllobacteriacea isolated from mangrove sediment.</title>
        <authorList>
            <person name="Liao H."/>
            <person name="Tian Y."/>
        </authorList>
    </citation>
    <scope>NUCLEOTIDE SEQUENCE [LARGE SCALE GENOMIC DNA]</scope>
    <source>
        <strain evidence="9 10">X9-2-2</strain>
    </source>
</reference>
<dbReference type="PROSITE" id="PS00092">
    <property type="entry name" value="N6_MTASE"/>
    <property type="match status" value="1"/>
</dbReference>
<comment type="similarity">
    <text evidence="1 8">Belongs to the N(4)/N(6)-methyltransferase family.</text>
</comment>
<dbReference type="EC" id="2.1.1.72" evidence="2 8"/>
<dbReference type="Gene3D" id="1.10.1020.10">
    <property type="entry name" value="Adenine-specific Methyltransferase, Domain 2"/>
    <property type="match status" value="1"/>
</dbReference>
<dbReference type="GO" id="GO:0043565">
    <property type="term" value="F:sequence-specific DNA binding"/>
    <property type="evidence" value="ECO:0007669"/>
    <property type="project" value="TreeGrafter"/>
</dbReference>
<dbReference type="InterPro" id="IPR023095">
    <property type="entry name" value="Ade_MeTrfase_dom_2"/>
</dbReference>
<keyword evidence="4 8" id="KW-0808">Transferase</keyword>
<dbReference type="PANTHER" id="PTHR30481:SF3">
    <property type="entry name" value="DNA ADENINE METHYLASE"/>
    <property type="match status" value="1"/>
</dbReference>
<protein>
    <recommendedName>
        <fullName evidence="2 8">Site-specific DNA-methyltransferase (adenine-specific)</fullName>
        <ecNumber evidence="2 8">2.1.1.72</ecNumber>
    </recommendedName>
</protein>
<gene>
    <name evidence="9" type="ORF">CSC94_10285</name>
</gene>
<keyword evidence="3 8" id="KW-0489">Methyltransferase</keyword>
<dbReference type="GO" id="GO:0006298">
    <property type="term" value="P:mismatch repair"/>
    <property type="evidence" value="ECO:0007669"/>
    <property type="project" value="TreeGrafter"/>
</dbReference>
<evidence type="ECO:0000256" key="6">
    <source>
        <dbReference type="ARBA" id="ARBA00047942"/>
    </source>
</evidence>
<dbReference type="InterPro" id="IPR012327">
    <property type="entry name" value="MeTrfase_D12"/>
</dbReference>
<dbReference type="NCBIfam" id="TIGR00571">
    <property type="entry name" value="dam"/>
    <property type="match status" value="1"/>
</dbReference>
<keyword evidence="5 8" id="KW-0949">S-adenosyl-L-methionine</keyword>
<evidence type="ECO:0000313" key="10">
    <source>
        <dbReference type="Proteomes" id="UP000221168"/>
    </source>
</evidence>
<comment type="caution">
    <text evidence="9">The sequence shown here is derived from an EMBL/GenBank/DDBJ whole genome shotgun (WGS) entry which is preliminary data.</text>
</comment>
<name>A0A2G1QPG9_9HYPH</name>
<dbReference type="SUPFAM" id="SSF53335">
    <property type="entry name" value="S-adenosyl-L-methionine-dependent methyltransferases"/>
    <property type="match status" value="1"/>
</dbReference>
<dbReference type="InterPro" id="IPR002052">
    <property type="entry name" value="DNA_methylase_N6_adenine_CS"/>
</dbReference>
<dbReference type="EMBL" id="PDVP01000004">
    <property type="protein sequence ID" value="PHP67413.1"/>
    <property type="molecule type" value="Genomic_DNA"/>
</dbReference>
<evidence type="ECO:0000256" key="8">
    <source>
        <dbReference type="RuleBase" id="RU361257"/>
    </source>
</evidence>
<dbReference type="GO" id="GO:0032259">
    <property type="term" value="P:methylation"/>
    <property type="evidence" value="ECO:0007669"/>
    <property type="project" value="UniProtKB-KW"/>
</dbReference>
<evidence type="ECO:0000256" key="5">
    <source>
        <dbReference type="ARBA" id="ARBA00022691"/>
    </source>
</evidence>
<evidence type="ECO:0000256" key="7">
    <source>
        <dbReference type="PIRSR" id="PIRSR000398-1"/>
    </source>
</evidence>
<feature type="binding site" evidence="7">
    <location>
        <position position="6"/>
    </location>
    <ligand>
        <name>S-adenosyl-L-methionine</name>
        <dbReference type="ChEBI" id="CHEBI:59789"/>
    </ligand>
</feature>
<dbReference type="PIRSF" id="PIRSF000398">
    <property type="entry name" value="M_m6A_EcoRV"/>
    <property type="match status" value="1"/>
</dbReference>
<accession>A0A2G1QPG9</accession>
<feature type="binding site" evidence="7">
    <location>
        <position position="10"/>
    </location>
    <ligand>
        <name>S-adenosyl-L-methionine</name>
        <dbReference type="ChEBI" id="CHEBI:59789"/>
    </ligand>
</feature>
<evidence type="ECO:0000313" key="9">
    <source>
        <dbReference type="EMBL" id="PHP67413.1"/>
    </source>
</evidence>
<sequence length="266" mass="30192">MPFLKWAGGKRWLFPELQKHLPERFGKYFEPFLGGGSIFFALQPERAVLSDLNADLVELYQALRDDPDGILKLLKVHHQNHSKNHYYDVRANVPKTSLERAARTLYLNRTCFNGLYRVNKRGDFNVPIGTKTSVVFPDETFAECSAALKCADIRVSDFEPVIDEAARGDLVYVDPPYTVAHNMNGFVKYNDNIFSWADQLRLRDAIARAVERGAMVLVSNANHESIKELYDGQGQQIEVSRYSVISGPASHRKQTTELLIKFNLAV</sequence>